<name>A0A8J3MBF2_9RHOB</name>
<proteinExistence type="predicted"/>
<evidence type="ECO:0000313" key="1">
    <source>
        <dbReference type="EMBL" id="GHG79918.1"/>
    </source>
</evidence>
<keyword evidence="2" id="KW-1185">Reference proteome</keyword>
<reference evidence="1" key="1">
    <citation type="journal article" date="2014" name="Int. J. Syst. Evol. Microbiol.">
        <title>Complete genome sequence of Corynebacterium casei LMG S-19264T (=DSM 44701T), isolated from a smear-ripened cheese.</title>
        <authorList>
            <consortium name="US DOE Joint Genome Institute (JGI-PGF)"/>
            <person name="Walter F."/>
            <person name="Albersmeier A."/>
            <person name="Kalinowski J."/>
            <person name="Ruckert C."/>
        </authorList>
    </citation>
    <scope>NUCLEOTIDE SEQUENCE</scope>
    <source>
        <strain evidence="1">CGMCC 1.7081</strain>
    </source>
</reference>
<dbReference type="EMBL" id="BNAP01000001">
    <property type="protein sequence ID" value="GHG79918.1"/>
    <property type="molecule type" value="Genomic_DNA"/>
</dbReference>
<accession>A0A8J3MBF2</accession>
<protein>
    <submittedName>
        <fullName evidence="1">Uncharacterized protein</fullName>
    </submittedName>
</protein>
<organism evidence="1 2">
    <name type="scientific">Pseudodonghicola xiamenensis</name>
    <dbReference type="NCBI Taxonomy" id="337702"/>
    <lineage>
        <taxon>Bacteria</taxon>
        <taxon>Pseudomonadati</taxon>
        <taxon>Pseudomonadota</taxon>
        <taxon>Alphaproteobacteria</taxon>
        <taxon>Rhodobacterales</taxon>
        <taxon>Paracoccaceae</taxon>
        <taxon>Pseudodonghicola</taxon>
    </lineage>
</organism>
<dbReference type="AlphaFoldDB" id="A0A8J3MBF2"/>
<evidence type="ECO:0000313" key="2">
    <source>
        <dbReference type="Proteomes" id="UP000611500"/>
    </source>
</evidence>
<comment type="caution">
    <text evidence="1">The sequence shown here is derived from an EMBL/GenBank/DDBJ whole genome shotgun (WGS) entry which is preliminary data.</text>
</comment>
<dbReference type="Proteomes" id="UP000611500">
    <property type="component" value="Unassembled WGS sequence"/>
</dbReference>
<sequence>MRSGVRTMFGVVLWSDSADRKAVIWCEDHGELAYYRQSAPGERVAFDVGDWVQFDVTMESHMRYAHNPRLVAEGMFDGLPQSLTGASEAGAERAVVRPIPTPPGAEVIRFSLDRKRGKKNMVTNTDWACNRA</sequence>
<gene>
    <name evidence="1" type="ORF">GCM10010961_02470</name>
</gene>
<reference evidence="1" key="2">
    <citation type="submission" date="2020-09" db="EMBL/GenBank/DDBJ databases">
        <authorList>
            <person name="Sun Q."/>
            <person name="Zhou Y."/>
        </authorList>
    </citation>
    <scope>NUCLEOTIDE SEQUENCE</scope>
    <source>
        <strain evidence="1">CGMCC 1.7081</strain>
    </source>
</reference>